<dbReference type="Gene3D" id="3.40.50.300">
    <property type="entry name" value="P-loop containing nucleotide triphosphate hydrolases"/>
    <property type="match status" value="1"/>
</dbReference>
<dbReference type="RefSeq" id="WP_202198806.1">
    <property type="nucleotide sequence ID" value="NZ_BAAATO010000021.1"/>
</dbReference>
<dbReference type="EMBL" id="BNED01000005">
    <property type="protein sequence ID" value="GHI76664.1"/>
    <property type="molecule type" value="Genomic_DNA"/>
</dbReference>
<comment type="caution">
    <text evidence="1">The sequence shown here is derived from an EMBL/GenBank/DDBJ whole genome shotgun (WGS) entry which is preliminary data.</text>
</comment>
<dbReference type="SUPFAM" id="SSF52540">
    <property type="entry name" value="P-loop containing nucleoside triphosphate hydrolases"/>
    <property type="match status" value="1"/>
</dbReference>
<keyword evidence="2" id="KW-1185">Reference proteome</keyword>
<dbReference type="Proteomes" id="UP000608522">
    <property type="component" value="Unassembled WGS sequence"/>
</dbReference>
<reference evidence="2" key="1">
    <citation type="submission" date="2023-07" db="EMBL/GenBank/DDBJ databases">
        <title>Whole genome shotgun sequence of Streptomyces spororaveus NBRC 15456.</title>
        <authorList>
            <person name="Komaki H."/>
            <person name="Tamura T."/>
        </authorList>
    </citation>
    <scope>NUCLEOTIDE SEQUENCE [LARGE SCALE GENOMIC DNA]</scope>
    <source>
        <strain evidence="2">NBRC 15456</strain>
    </source>
</reference>
<protein>
    <recommendedName>
        <fullName evidence="3">Dynamin family protein</fullName>
    </recommendedName>
</protein>
<sequence length="476" mass="49940">MPSSRTPSRTRPTPAPLPQSLCRMLSGLSAAAVRALGTQDRRRPALPEPTAGGLAALLPELSEAPSGRLDYRVPLIAPMKAGKSTLLNAIVCQELLPSRGPAMTVLPTRVVPVAHHAVPGPVLTLAPETAARLDGLADRLRAPGRRAAVAAAVNRHPQLVSAALARPGPPGTGDRGHEGTATVRRALAGLNDLLRLALLALPEEVALREVLALHAPEAVVPVPWLASAPEGGRLVLVDTPGPDEELLPGVLNHFVAREVRHAHEVLVVRDATRRGSTAEACVDRLLAEAAPGTGAVPAFTVLNRADLIPAEQVAQVSGPAPAAADGAPGRTGRTAARQALAAASVLWPRADSGHGENAQQAAVIELLRGLFPLDWEDRVDTMLARHAHAVAQRAWDRSGMPSVMTSFVHDRGRAPGGWALARLLARLAPLTGPPPPLRRAAAPRTPLDDLAVLADRRQRVADAARSHFAGLAIEWR</sequence>
<gene>
    <name evidence="1" type="ORF">Sspor_22250</name>
</gene>
<accession>A0ABQ3T8G9</accession>
<dbReference type="InterPro" id="IPR027417">
    <property type="entry name" value="P-loop_NTPase"/>
</dbReference>
<organism evidence="1 2">
    <name type="scientific">Streptomyces spororaveus</name>
    <dbReference type="NCBI Taxonomy" id="284039"/>
    <lineage>
        <taxon>Bacteria</taxon>
        <taxon>Bacillati</taxon>
        <taxon>Actinomycetota</taxon>
        <taxon>Actinomycetes</taxon>
        <taxon>Kitasatosporales</taxon>
        <taxon>Streptomycetaceae</taxon>
        <taxon>Streptomyces</taxon>
    </lineage>
</organism>
<evidence type="ECO:0000313" key="2">
    <source>
        <dbReference type="Proteomes" id="UP000608522"/>
    </source>
</evidence>
<evidence type="ECO:0000313" key="1">
    <source>
        <dbReference type="EMBL" id="GHI76664.1"/>
    </source>
</evidence>
<evidence type="ECO:0008006" key="3">
    <source>
        <dbReference type="Google" id="ProtNLM"/>
    </source>
</evidence>
<name>A0ABQ3T8G9_9ACTN</name>
<proteinExistence type="predicted"/>